<feature type="transmembrane region" description="Helical" evidence="1">
    <location>
        <begin position="81"/>
        <end position="103"/>
    </location>
</feature>
<feature type="transmembrane region" description="Helical" evidence="1">
    <location>
        <begin position="148"/>
        <end position="168"/>
    </location>
</feature>
<proteinExistence type="predicted"/>
<gene>
    <name evidence="2" type="ORF">N868_14725</name>
</gene>
<dbReference type="EMBL" id="AXCY01000005">
    <property type="protein sequence ID" value="KGM12402.1"/>
    <property type="molecule type" value="Genomic_DNA"/>
</dbReference>
<comment type="caution">
    <text evidence="2">The sequence shown here is derived from an EMBL/GenBank/DDBJ whole genome shotgun (WGS) entry which is preliminary data.</text>
</comment>
<name>A0A0A0BXI3_9CELL</name>
<evidence type="ECO:0000313" key="3">
    <source>
        <dbReference type="Proteomes" id="UP000029839"/>
    </source>
</evidence>
<reference evidence="2 3" key="1">
    <citation type="submission" date="2013-08" db="EMBL/GenBank/DDBJ databases">
        <title>Genome sequencing of Cellulomonas carbonis T26.</title>
        <authorList>
            <person name="Chen F."/>
            <person name="Li Y."/>
            <person name="Wang G."/>
        </authorList>
    </citation>
    <scope>NUCLEOTIDE SEQUENCE [LARGE SCALE GENOMIC DNA]</scope>
    <source>
        <strain evidence="2 3">T26</strain>
    </source>
</reference>
<organism evidence="2 3">
    <name type="scientific">Cellulomonas carbonis T26</name>
    <dbReference type="NCBI Taxonomy" id="947969"/>
    <lineage>
        <taxon>Bacteria</taxon>
        <taxon>Bacillati</taxon>
        <taxon>Actinomycetota</taxon>
        <taxon>Actinomycetes</taxon>
        <taxon>Micrococcales</taxon>
        <taxon>Cellulomonadaceae</taxon>
        <taxon>Cellulomonas</taxon>
    </lineage>
</organism>
<keyword evidence="1" id="KW-0812">Transmembrane</keyword>
<protein>
    <submittedName>
        <fullName evidence="2">Uncharacterized protein</fullName>
    </submittedName>
</protein>
<dbReference type="OrthoDB" id="5192631at2"/>
<keyword evidence="1" id="KW-1133">Transmembrane helix</keyword>
<sequence length="214" mass="22381">MTDRYALEHRLAPHVDERWTEALLLELRLRGVPGDTIGAVLAEVDSHVVESGEPAHDAFGDPVAYARSLDLPVDDEPGPRALLTSTAPTAVQVLGLLVLGWAVPPLVRGEVLDLTWGHAALVALLGAEILLLVRHADTVLAAVVRRPVLSWLALTASMAVPVALLLLLRGVVVGVPAAAGVAVGAALLLAGTAWALVRLRTHADDADPVRSPLG</sequence>
<keyword evidence="3" id="KW-1185">Reference proteome</keyword>
<dbReference type="Proteomes" id="UP000029839">
    <property type="component" value="Unassembled WGS sequence"/>
</dbReference>
<keyword evidence="1" id="KW-0472">Membrane</keyword>
<dbReference type="AlphaFoldDB" id="A0A0A0BXI3"/>
<feature type="transmembrane region" description="Helical" evidence="1">
    <location>
        <begin position="174"/>
        <end position="197"/>
    </location>
</feature>
<evidence type="ECO:0000256" key="1">
    <source>
        <dbReference type="SAM" id="Phobius"/>
    </source>
</evidence>
<accession>A0A0A0BXI3</accession>
<reference evidence="2 3" key="2">
    <citation type="journal article" date="2015" name="Stand. Genomic Sci.">
        <title>Draft genome sequence of Cellulomonas carbonis T26(T) and comparative analysis of six Cellulomonas genomes.</title>
        <authorList>
            <person name="Zhuang W."/>
            <person name="Zhang S."/>
            <person name="Xia X."/>
            <person name="Wang G."/>
        </authorList>
    </citation>
    <scope>NUCLEOTIDE SEQUENCE [LARGE SCALE GENOMIC DNA]</scope>
    <source>
        <strain evidence="2 3">T26</strain>
    </source>
</reference>
<feature type="non-terminal residue" evidence="2">
    <location>
        <position position="214"/>
    </location>
</feature>
<feature type="transmembrane region" description="Helical" evidence="1">
    <location>
        <begin position="115"/>
        <end position="136"/>
    </location>
</feature>
<evidence type="ECO:0000313" key="2">
    <source>
        <dbReference type="EMBL" id="KGM12402.1"/>
    </source>
</evidence>